<dbReference type="Gene3D" id="3.90.180.10">
    <property type="entry name" value="Medium-chain alcohol dehydrogenases, catalytic domain"/>
    <property type="match status" value="1"/>
</dbReference>
<gene>
    <name evidence="4" type="ORF">OG727_33805</name>
    <name evidence="3" type="ORF">Scani_45000</name>
</gene>
<dbReference type="OrthoDB" id="3175656at2"/>
<reference evidence="3 5" key="1">
    <citation type="submission" date="2019-12" db="EMBL/GenBank/DDBJ databases">
        <title>Whole genome shotgun sequence of Streptomyces caniferus NBRC 15389.</title>
        <authorList>
            <person name="Ichikawa N."/>
            <person name="Kimura A."/>
            <person name="Kitahashi Y."/>
            <person name="Komaki H."/>
            <person name="Tamura T."/>
        </authorList>
    </citation>
    <scope>NUCLEOTIDE SEQUENCE [LARGE SCALE GENOMIC DNA]</scope>
    <source>
        <strain evidence="3 5">NBRC 15389</strain>
    </source>
</reference>
<accession>A0A640SCP2</accession>
<evidence type="ECO:0000313" key="5">
    <source>
        <dbReference type="Proteomes" id="UP000435837"/>
    </source>
</evidence>
<evidence type="ECO:0000313" key="6">
    <source>
        <dbReference type="Proteomes" id="UP001432292"/>
    </source>
</evidence>
<dbReference type="Proteomes" id="UP000435837">
    <property type="component" value="Unassembled WGS sequence"/>
</dbReference>
<sequence>MKKPMWAAVIRAWGGPEQLALEQVERPAPPPGWITVRVEACALNHLDIHVRNGLPGVRLELPHVSGGDVVGIVEEATDEAGERLLGSRVLLDPMIGRGILGEHYWGGLAEYVVAPAANAIPLPAGATDPARYAALPIAYGTAQRMLFTRARLQHGESVLLFGATGGVGVACAQLAVRSGARVIACSGSPAKLARLRTLGVAETLDAGAGDIRRRVLDLTDGGADVVVDYQGKDTWPLSLRSARREGRIVTCGATTGYEAITDLRYVWSRQLDILGSNAWRREDLHTVVELVATDALEPAVHAEFALSRAGEAVAELEERRAFGKVVIRAA</sequence>
<evidence type="ECO:0000259" key="2">
    <source>
        <dbReference type="SMART" id="SM00829"/>
    </source>
</evidence>
<dbReference type="SUPFAM" id="SSF50129">
    <property type="entry name" value="GroES-like"/>
    <property type="match status" value="1"/>
</dbReference>
<dbReference type="EMBL" id="BLIN01000005">
    <property type="protein sequence ID" value="GFE08232.1"/>
    <property type="molecule type" value="Genomic_DNA"/>
</dbReference>
<evidence type="ECO:0000313" key="3">
    <source>
        <dbReference type="EMBL" id="GFE08232.1"/>
    </source>
</evidence>
<dbReference type="SMART" id="SM00829">
    <property type="entry name" value="PKS_ER"/>
    <property type="match status" value="1"/>
</dbReference>
<dbReference type="PANTHER" id="PTHR44154:SF1">
    <property type="entry name" value="QUINONE OXIDOREDUCTASE"/>
    <property type="match status" value="1"/>
</dbReference>
<keyword evidence="1" id="KW-0521">NADP</keyword>
<dbReference type="GeneID" id="96633986"/>
<dbReference type="InterPro" id="IPR013154">
    <property type="entry name" value="ADH-like_N"/>
</dbReference>
<dbReference type="InterPro" id="IPR011032">
    <property type="entry name" value="GroES-like_sf"/>
</dbReference>
<dbReference type="Proteomes" id="UP001432292">
    <property type="component" value="Chromosome"/>
</dbReference>
<proteinExistence type="predicted"/>
<feature type="domain" description="Enoyl reductase (ER)" evidence="2">
    <location>
        <begin position="14"/>
        <end position="327"/>
    </location>
</feature>
<dbReference type="Pfam" id="PF08240">
    <property type="entry name" value="ADH_N"/>
    <property type="match status" value="1"/>
</dbReference>
<dbReference type="InterPro" id="IPR036291">
    <property type="entry name" value="NAD(P)-bd_dom_sf"/>
</dbReference>
<dbReference type="PANTHER" id="PTHR44154">
    <property type="entry name" value="QUINONE OXIDOREDUCTASE"/>
    <property type="match status" value="1"/>
</dbReference>
<dbReference type="SUPFAM" id="SSF51735">
    <property type="entry name" value="NAD(P)-binding Rossmann-fold domains"/>
    <property type="match status" value="1"/>
</dbReference>
<dbReference type="GO" id="GO:0016491">
    <property type="term" value="F:oxidoreductase activity"/>
    <property type="evidence" value="ECO:0007669"/>
    <property type="project" value="InterPro"/>
</dbReference>
<dbReference type="InterPro" id="IPR051603">
    <property type="entry name" value="Zinc-ADH_QOR/CCCR"/>
</dbReference>
<protein>
    <submittedName>
        <fullName evidence="3">Alcohol dehydrogenase</fullName>
    </submittedName>
    <submittedName>
        <fullName evidence="4">Zinc-binding dehydrogenase</fullName>
    </submittedName>
</protein>
<evidence type="ECO:0000256" key="1">
    <source>
        <dbReference type="ARBA" id="ARBA00022857"/>
    </source>
</evidence>
<reference evidence="4" key="2">
    <citation type="submission" date="2022-10" db="EMBL/GenBank/DDBJ databases">
        <title>The complete genomes of actinobacterial strains from the NBC collection.</title>
        <authorList>
            <person name="Joergensen T.S."/>
            <person name="Alvarez Arevalo M."/>
            <person name="Sterndorff E.B."/>
            <person name="Faurdal D."/>
            <person name="Vuksanovic O."/>
            <person name="Mourched A.-S."/>
            <person name="Charusanti P."/>
            <person name="Shaw S."/>
            <person name="Blin K."/>
            <person name="Weber T."/>
        </authorList>
    </citation>
    <scope>NUCLEOTIDE SEQUENCE</scope>
    <source>
        <strain evidence="4">NBC_01256</strain>
    </source>
</reference>
<dbReference type="AlphaFoldDB" id="A0A640SCP2"/>
<dbReference type="RefSeq" id="WP_159478911.1">
    <property type="nucleotide sequence ID" value="NZ_BAAATH010000029.1"/>
</dbReference>
<keyword evidence="6" id="KW-1185">Reference proteome</keyword>
<name>A0A640SCP2_9ACTN</name>
<dbReference type="InterPro" id="IPR013149">
    <property type="entry name" value="ADH-like_C"/>
</dbReference>
<dbReference type="InterPro" id="IPR020843">
    <property type="entry name" value="ER"/>
</dbReference>
<dbReference type="EMBL" id="CP108473">
    <property type="protein sequence ID" value="WUS26866.1"/>
    <property type="molecule type" value="Genomic_DNA"/>
</dbReference>
<evidence type="ECO:0000313" key="4">
    <source>
        <dbReference type="EMBL" id="WUS26866.1"/>
    </source>
</evidence>
<dbReference type="Pfam" id="PF00107">
    <property type="entry name" value="ADH_zinc_N"/>
    <property type="match status" value="1"/>
</dbReference>
<organism evidence="3 5">
    <name type="scientific">Streptomyces caniferus</name>
    <dbReference type="NCBI Taxonomy" id="285557"/>
    <lineage>
        <taxon>Bacteria</taxon>
        <taxon>Bacillati</taxon>
        <taxon>Actinomycetota</taxon>
        <taxon>Actinomycetes</taxon>
        <taxon>Kitasatosporales</taxon>
        <taxon>Streptomycetaceae</taxon>
        <taxon>Streptomyces</taxon>
    </lineage>
</organism>